<evidence type="ECO:0000256" key="6">
    <source>
        <dbReference type="ARBA" id="ARBA00022729"/>
    </source>
</evidence>
<keyword evidence="11" id="KW-0325">Glycoprotein</keyword>
<dbReference type="InterPro" id="IPR003591">
    <property type="entry name" value="Leu-rich_rpt_typical-subtyp"/>
</dbReference>
<sequence>MMMRASPCCNSRKALSWKLESDDCCSWDGVRCDKDTGHVISLDLNNSCLYGSFNSSSSLFRLLSNLTCLDLQGSGFAGQIPAEIFQLSKLVYLDLELNLLKLQNPGLQSLVEKFPNMEELYLTQVDISSTVPNNMANLTSLTSLEIEECGLHGEFPAGSFQLPNLQILSVQLNSDLTGCLPEFNRSRPLKLLKLAGTSFYGELLDSIGDLKLLYDFDVRECNFSGPVPSSFGNLTELIICTFHVTISTAVLWIGLNLNLNGSIPFFIRNLTQLTYLNLGSCNLTGHIPSWQANLTQLSLLALDSNGLYGSIPSWIYRLMNLETLDLDLNYIGGIVEFDNFLKLQNLNWLQLSSNQISLLTKPSNNITFPKFQVLGLSSCDLYEFPDFLKSEDELEYLVLSNNKISGLIPKWMSNSSFHQLPVILPWTNLRALDLSNKKLEGSLPIPPPSIFRYSVSNNTLIGKIPQMICNLSSLFSLDLSYNNLCGMLPDCLGNLNFSLSVLNLRRNNFHSNIPQICKKGGNLKMIDFSQNQLQGWMPRSLVNCTIIGVLILRYNQLQGAIGKPKSNFVFPNLHIIDISYNNITGKLPFEYFRIWKAMQIIGKHGQMYMQANRDFQLPKYSVTSQYPYSMTFTNKGLETAYKRIPYIFIAMDLSSNNFEGEIPELMGNLKGIQLLNLSNNLLTSSIPSSLERLTTLEALDLSQNKLSREIPLQLTQLTFLAFFNVSNNHLIGPIPHRLCGSPLLKKCGNFEDSLLPPLTFEEINQDSKLLFGFGWIVVVIGYGCGFIIGVAIVQIVIARKYNWFIYLQYVVQHQIGR</sequence>
<evidence type="ECO:0000256" key="2">
    <source>
        <dbReference type="ARBA" id="ARBA00009592"/>
    </source>
</evidence>
<dbReference type="PANTHER" id="PTHR48061">
    <property type="entry name" value="LEUCINE-RICH REPEAT RECEPTOR PROTEIN KINASE EMS1-LIKE-RELATED"/>
    <property type="match status" value="1"/>
</dbReference>
<keyword evidence="4" id="KW-0433">Leucine-rich repeat</keyword>
<evidence type="ECO:0000256" key="4">
    <source>
        <dbReference type="ARBA" id="ARBA00022614"/>
    </source>
</evidence>
<comment type="caution">
    <text evidence="13">The sequence shown here is derived from an EMBL/GenBank/DDBJ whole genome shotgun (WGS) entry which is preliminary data.</text>
</comment>
<gene>
    <name evidence="13" type="ORF">RGQ29_003701</name>
</gene>
<keyword evidence="8 12" id="KW-1133">Transmembrane helix</keyword>
<feature type="transmembrane region" description="Helical" evidence="12">
    <location>
        <begin position="769"/>
        <end position="797"/>
    </location>
</feature>
<dbReference type="PROSITE" id="PS51450">
    <property type="entry name" value="LRR"/>
    <property type="match status" value="1"/>
</dbReference>
<keyword evidence="9 12" id="KW-0472">Membrane</keyword>
<dbReference type="GO" id="GO:0005886">
    <property type="term" value="C:plasma membrane"/>
    <property type="evidence" value="ECO:0007669"/>
    <property type="project" value="UniProtKB-SubCell"/>
</dbReference>
<comment type="similarity">
    <text evidence="2">Belongs to the RLP family.</text>
</comment>
<evidence type="ECO:0000313" key="14">
    <source>
        <dbReference type="Proteomes" id="UP001324115"/>
    </source>
</evidence>
<dbReference type="PRINTS" id="PR00019">
    <property type="entry name" value="LEURICHRPT"/>
</dbReference>
<evidence type="ECO:0000256" key="11">
    <source>
        <dbReference type="ARBA" id="ARBA00023180"/>
    </source>
</evidence>
<keyword evidence="10" id="KW-0675">Receptor</keyword>
<evidence type="ECO:0000256" key="8">
    <source>
        <dbReference type="ARBA" id="ARBA00022989"/>
    </source>
</evidence>
<accession>A0AAN7EDR6</accession>
<dbReference type="InterPro" id="IPR032675">
    <property type="entry name" value="LRR_dom_sf"/>
</dbReference>
<dbReference type="Proteomes" id="UP001324115">
    <property type="component" value="Unassembled WGS sequence"/>
</dbReference>
<dbReference type="Pfam" id="PF00560">
    <property type="entry name" value="LRR_1"/>
    <property type="match status" value="3"/>
</dbReference>
<dbReference type="Pfam" id="PF13855">
    <property type="entry name" value="LRR_8"/>
    <property type="match status" value="1"/>
</dbReference>
<keyword evidence="6" id="KW-0732">Signal</keyword>
<keyword evidence="14" id="KW-1185">Reference proteome</keyword>
<evidence type="ECO:0008006" key="15">
    <source>
        <dbReference type="Google" id="ProtNLM"/>
    </source>
</evidence>
<dbReference type="Gene3D" id="3.80.10.10">
    <property type="entry name" value="Ribonuclease Inhibitor"/>
    <property type="match status" value="4"/>
</dbReference>
<proteinExistence type="inferred from homology"/>
<dbReference type="InterPro" id="IPR001611">
    <property type="entry name" value="Leu-rich_rpt"/>
</dbReference>
<organism evidence="13 14">
    <name type="scientific">Quercus rubra</name>
    <name type="common">Northern red oak</name>
    <name type="synonym">Quercus borealis</name>
    <dbReference type="NCBI Taxonomy" id="3512"/>
    <lineage>
        <taxon>Eukaryota</taxon>
        <taxon>Viridiplantae</taxon>
        <taxon>Streptophyta</taxon>
        <taxon>Embryophyta</taxon>
        <taxon>Tracheophyta</taxon>
        <taxon>Spermatophyta</taxon>
        <taxon>Magnoliopsida</taxon>
        <taxon>eudicotyledons</taxon>
        <taxon>Gunneridae</taxon>
        <taxon>Pentapetalae</taxon>
        <taxon>rosids</taxon>
        <taxon>fabids</taxon>
        <taxon>Fagales</taxon>
        <taxon>Fagaceae</taxon>
        <taxon>Quercus</taxon>
    </lineage>
</organism>
<reference evidence="13 14" key="1">
    <citation type="journal article" date="2023" name="G3 (Bethesda)">
        <title>A haplotype-resolved chromosome-scale genome for Quercus rubra L. provides insights into the genetics of adaptive traits for red oak species.</title>
        <authorList>
            <person name="Kapoor B."/>
            <person name="Jenkins J."/>
            <person name="Schmutz J."/>
            <person name="Zhebentyayeva T."/>
            <person name="Kuelheim C."/>
            <person name="Coggeshall M."/>
            <person name="Heim C."/>
            <person name="Lasky J.R."/>
            <person name="Leites L."/>
            <person name="Islam-Faridi N."/>
            <person name="Romero-Severson J."/>
            <person name="DeLeo V.L."/>
            <person name="Lucas S.M."/>
            <person name="Lazic D."/>
            <person name="Gailing O."/>
            <person name="Carlson J."/>
            <person name="Staton M."/>
        </authorList>
    </citation>
    <scope>NUCLEOTIDE SEQUENCE [LARGE SCALE GENOMIC DNA]</scope>
    <source>
        <strain evidence="13">Pseudo-F2</strain>
    </source>
</reference>
<dbReference type="PANTHER" id="PTHR48061:SF12">
    <property type="entry name" value="DISEASE RESISTANCE LIKE PROTEIN"/>
    <property type="match status" value="1"/>
</dbReference>
<evidence type="ECO:0000256" key="9">
    <source>
        <dbReference type="ARBA" id="ARBA00023136"/>
    </source>
</evidence>
<dbReference type="EMBL" id="JAXUIC010000010">
    <property type="protein sequence ID" value="KAK4568047.1"/>
    <property type="molecule type" value="Genomic_DNA"/>
</dbReference>
<evidence type="ECO:0000256" key="12">
    <source>
        <dbReference type="SAM" id="Phobius"/>
    </source>
</evidence>
<name>A0AAN7EDR6_QUERU</name>
<evidence type="ECO:0000313" key="13">
    <source>
        <dbReference type="EMBL" id="KAK4568047.1"/>
    </source>
</evidence>
<keyword evidence="5 12" id="KW-0812">Transmembrane</keyword>
<protein>
    <recommendedName>
        <fullName evidence="15">Leucine-rich repeat-containing N-terminal plant-type domain-containing protein</fullName>
    </recommendedName>
</protein>
<comment type="subcellular location">
    <subcellularLocation>
        <location evidence="1">Cell membrane</location>
        <topology evidence="1">Single-pass type I membrane protein</topology>
    </subcellularLocation>
</comment>
<keyword evidence="3" id="KW-1003">Cell membrane</keyword>
<evidence type="ECO:0000256" key="7">
    <source>
        <dbReference type="ARBA" id="ARBA00022737"/>
    </source>
</evidence>
<dbReference type="FunFam" id="3.80.10.10:FF:000213">
    <property type="entry name" value="Tyrosine-sulfated glycopeptide receptor 1"/>
    <property type="match status" value="1"/>
</dbReference>
<evidence type="ECO:0000256" key="1">
    <source>
        <dbReference type="ARBA" id="ARBA00004251"/>
    </source>
</evidence>
<dbReference type="SUPFAM" id="SSF52047">
    <property type="entry name" value="RNI-like"/>
    <property type="match status" value="2"/>
</dbReference>
<evidence type="ECO:0000256" key="3">
    <source>
        <dbReference type="ARBA" id="ARBA00022475"/>
    </source>
</evidence>
<dbReference type="InterPro" id="IPR046956">
    <property type="entry name" value="RLP23-like"/>
</dbReference>
<evidence type="ECO:0000256" key="5">
    <source>
        <dbReference type="ARBA" id="ARBA00022692"/>
    </source>
</evidence>
<keyword evidence="7" id="KW-0677">Repeat</keyword>
<evidence type="ECO:0000256" key="10">
    <source>
        <dbReference type="ARBA" id="ARBA00023170"/>
    </source>
</evidence>
<dbReference type="AlphaFoldDB" id="A0AAN7EDR6"/>
<dbReference type="SMART" id="SM00369">
    <property type="entry name" value="LRR_TYP"/>
    <property type="match status" value="6"/>
</dbReference>
<dbReference type="FunFam" id="3.80.10.10:FF:000041">
    <property type="entry name" value="LRR receptor-like serine/threonine-protein kinase ERECTA"/>
    <property type="match status" value="1"/>
</dbReference>